<dbReference type="SUPFAM" id="SSF46689">
    <property type="entry name" value="Homeodomain-like"/>
    <property type="match status" value="1"/>
</dbReference>
<feature type="compositionally biased region" description="Basic residues" evidence="1">
    <location>
        <begin position="236"/>
        <end position="249"/>
    </location>
</feature>
<dbReference type="PROSITE" id="PS51294">
    <property type="entry name" value="HTH_MYB"/>
    <property type="match status" value="2"/>
</dbReference>
<dbReference type="InterPro" id="IPR009057">
    <property type="entry name" value="Homeodomain-like_sf"/>
</dbReference>
<dbReference type="AlphaFoldDB" id="K8F2H5"/>
<feature type="compositionally biased region" description="Polar residues" evidence="1">
    <location>
        <begin position="268"/>
        <end position="285"/>
    </location>
</feature>
<evidence type="ECO:0000256" key="1">
    <source>
        <dbReference type="SAM" id="MobiDB-lite"/>
    </source>
</evidence>
<dbReference type="PANTHER" id="PTHR45614:SF232">
    <property type="entry name" value="TRANSCRIPTION FACTOR MYB3R-2"/>
    <property type="match status" value="1"/>
</dbReference>
<dbReference type="KEGG" id="bpg:Bathy12g02110"/>
<dbReference type="PROSITE" id="PS50090">
    <property type="entry name" value="MYB_LIKE"/>
    <property type="match status" value="2"/>
</dbReference>
<feature type="domain" description="Myb-like" evidence="2">
    <location>
        <begin position="612"/>
        <end position="662"/>
    </location>
</feature>
<dbReference type="Pfam" id="PF00249">
    <property type="entry name" value="Myb_DNA-binding"/>
    <property type="match status" value="2"/>
</dbReference>
<dbReference type="Proteomes" id="UP000198341">
    <property type="component" value="Chromosome 12"/>
</dbReference>
<dbReference type="InterPro" id="IPR050560">
    <property type="entry name" value="MYB_TF"/>
</dbReference>
<feature type="domain" description="Myb-like" evidence="2">
    <location>
        <begin position="560"/>
        <end position="611"/>
    </location>
</feature>
<feature type="domain" description="HTH myb-type" evidence="3">
    <location>
        <begin position="560"/>
        <end position="615"/>
    </location>
</feature>
<feature type="region of interest" description="Disordered" evidence="1">
    <location>
        <begin position="1"/>
        <end position="41"/>
    </location>
</feature>
<accession>K8F2H5</accession>
<feature type="compositionally biased region" description="Basic and acidic residues" evidence="1">
    <location>
        <begin position="314"/>
        <end position="356"/>
    </location>
</feature>
<feature type="compositionally biased region" description="Acidic residues" evidence="1">
    <location>
        <begin position="515"/>
        <end position="529"/>
    </location>
</feature>
<keyword evidence="5" id="KW-1185">Reference proteome</keyword>
<evidence type="ECO:0000313" key="5">
    <source>
        <dbReference type="Proteomes" id="UP000198341"/>
    </source>
</evidence>
<feature type="compositionally biased region" description="Low complexity" evidence="1">
    <location>
        <begin position="14"/>
        <end position="26"/>
    </location>
</feature>
<dbReference type="InterPro" id="IPR001005">
    <property type="entry name" value="SANT/Myb"/>
</dbReference>
<dbReference type="STRING" id="41875.K8F2H5"/>
<feature type="compositionally biased region" description="Basic and acidic residues" evidence="1">
    <location>
        <begin position="394"/>
        <end position="412"/>
    </location>
</feature>
<dbReference type="GeneID" id="19012474"/>
<dbReference type="eggNOG" id="KOG0048">
    <property type="taxonomic scope" value="Eukaryota"/>
</dbReference>
<evidence type="ECO:0000259" key="2">
    <source>
        <dbReference type="PROSITE" id="PS50090"/>
    </source>
</evidence>
<feature type="region of interest" description="Disordered" evidence="1">
    <location>
        <begin position="231"/>
        <end position="285"/>
    </location>
</feature>
<dbReference type="Gene3D" id="1.10.10.60">
    <property type="entry name" value="Homeodomain-like"/>
    <property type="match status" value="2"/>
</dbReference>
<dbReference type="GO" id="GO:0000978">
    <property type="term" value="F:RNA polymerase II cis-regulatory region sequence-specific DNA binding"/>
    <property type="evidence" value="ECO:0007669"/>
    <property type="project" value="TreeGrafter"/>
</dbReference>
<organism evidence="4 5">
    <name type="scientific">Bathycoccus prasinos</name>
    <dbReference type="NCBI Taxonomy" id="41875"/>
    <lineage>
        <taxon>Eukaryota</taxon>
        <taxon>Viridiplantae</taxon>
        <taxon>Chlorophyta</taxon>
        <taxon>Mamiellophyceae</taxon>
        <taxon>Mamiellales</taxon>
        <taxon>Bathycoccaceae</taxon>
        <taxon>Bathycoccus</taxon>
    </lineage>
</organism>
<dbReference type="CDD" id="cd00167">
    <property type="entry name" value="SANT"/>
    <property type="match status" value="2"/>
</dbReference>
<feature type="region of interest" description="Disordered" evidence="1">
    <location>
        <begin position="515"/>
        <end position="565"/>
    </location>
</feature>
<dbReference type="RefSeq" id="XP_007509880.1">
    <property type="nucleotide sequence ID" value="XM_007509818.1"/>
</dbReference>
<feature type="region of interest" description="Disordered" evidence="1">
    <location>
        <begin position="394"/>
        <end position="426"/>
    </location>
</feature>
<evidence type="ECO:0000313" key="4">
    <source>
        <dbReference type="EMBL" id="CCO18995.1"/>
    </source>
</evidence>
<sequence>MTPSSTAKGGGAGKKASTNTTTKTTGEQQRKRNQNVSDAMNSAAPPTLAQLLTAAGVPVNPLDGSTTQQQLLQFQQQQNAAVNFAAAAALTLSGVTTQLKSFGNNTSGLVGGPANSGGQPASPSFWNQFYAQQALVGSIYGQQQQLQAAQQALSNGANLNNERLSFLSNFSTGMGGGAQPTMSNRTQSSGGNAIFDNEDLKELLKMGTAARTQQLQQQLFGASAGIGEINSNDAAKKRKLSNVNTKKKAGQNTNNNKNNKRKQPDSAGYQQPGSRGNSAFSPFANSAGDGNNIFTSSELRKVASLQHQKKKKRGADGKKNSKDNSKDNKKNSKDNKATSQEKKPGRGKGKKQEETNQKTMQLADAAMSFGGEQISDMKNDRKILAEVMKLQEGYLKETPEEREKREKDDAAKKMKQLSTRGHTARATEKEELYKSIVDVDGNLLKPDVLERFEANANKMTQLNKEHEEERKKAGLGGMKNDGAVTDLAQAAAQKITGASDDVMAKVRGILEEELSDAETDIAEGDETGELDSQAAKVKNDDAGTEEKKSGASSDKVPGKDIKVRSRSWSQEEDDLVQVLVSQVGPKKWALIAGQLSGKTQKQAYARWRDYLQPGLTSRPWTRWEETHLLDCQAHIGNQWAILARFMPGRSPNAIKNRFHATKRKMERNVGAFTNEKGDFTKLTPALTSDKELIKKVVAETKAASKKASQTRS</sequence>
<proteinExistence type="predicted"/>
<evidence type="ECO:0000259" key="3">
    <source>
        <dbReference type="PROSITE" id="PS51294"/>
    </source>
</evidence>
<dbReference type="PANTHER" id="PTHR45614">
    <property type="entry name" value="MYB PROTEIN-RELATED"/>
    <property type="match status" value="1"/>
</dbReference>
<gene>
    <name evidence="4" type="ordered locus">Bathy12g02110</name>
</gene>
<dbReference type="GO" id="GO:0005634">
    <property type="term" value="C:nucleus"/>
    <property type="evidence" value="ECO:0007669"/>
    <property type="project" value="TreeGrafter"/>
</dbReference>
<dbReference type="GO" id="GO:0000981">
    <property type="term" value="F:DNA-binding transcription factor activity, RNA polymerase II-specific"/>
    <property type="evidence" value="ECO:0007669"/>
    <property type="project" value="TreeGrafter"/>
</dbReference>
<dbReference type="OrthoDB" id="498620at2759"/>
<dbReference type="SMART" id="SM00717">
    <property type="entry name" value="SANT"/>
    <property type="match status" value="2"/>
</dbReference>
<dbReference type="InterPro" id="IPR017930">
    <property type="entry name" value="Myb_dom"/>
</dbReference>
<protein>
    <submittedName>
        <fullName evidence="4">Uncharacterized protein</fullName>
    </submittedName>
</protein>
<dbReference type="EMBL" id="FO082267">
    <property type="protein sequence ID" value="CCO18995.1"/>
    <property type="molecule type" value="Genomic_DNA"/>
</dbReference>
<reference evidence="4 5" key="1">
    <citation type="submission" date="2011-10" db="EMBL/GenBank/DDBJ databases">
        <authorList>
            <person name="Genoscope - CEA"/>
        </authorList>
    </citation>
    <scope>NUCLEOTIDE SEQUENCE [LARGE SCALE GENOMIC DNA]</scope>
    <source>
        <strain evidence="4 5">RCC 1105</strain>
    </source>
</reference>
<name>K8F2H5_9CHLO</name>
<feature type="domain" description="HTH myb-type" evidence="3">
    <location>
        <begin position="618"/>
        <end position="666"/>
    </location>
</feature>
<feature type="compositionally biased region" description="Basic and acidic residues" evidence="1">
    <location>
        <begin position="537"/>
        <end position="549"/>
    </location>
</feature>
<feature type="region of interest" description="Disordered" evidence="1">
    <location>
        <begin position="303"/>
        <end position="361"/>
    </location>
</feature>